<dbReference type="SUPFAM" id="SSF50249">
    <property type="entry name" value="Nucleic acid-binding proteins"/>
    <property type="match status" value="1"/>
</dbReference>
<dbReference type="PANTHER" id="PTHR23355">
    <property type="entry name" value="RIBONUCLEASE"/>
    <property type="match status" value="1"/>
</dbReference>
<dbReference type="AlphaFoldDB" id="A0A8H4N9N1"/>
<protein>
    <submittedName>
        <fullName evidence="3">Ribonuclease II/R</fullName>
    </submittedName>
</protein>
<dbReference type="GO" id="GO:0000175">
    <property type="term" value="F:3'-5'-RNA exonuclease activity"/>
    <property type="evidence" value="ECO:0007669"/>
    <property type="project" value="TreeGrafter"/>
</dbReference>
<dbReference type="GO" id="GO:0003723">
    <property type="term" value="F:RNA binding"/>
    <property type="evidence" value="ECO:0007669"/>
    <property type="project" value="InterPro"/>
</dbReference>
<feature type="region of interest" description="Disordered" evidence="1">
    <location>
        <begin position="203"/>
        <end position="235"/>
    </location>
</feature>
<comment type="caution">
    <text evidence="3">The sequence shown here is derived from an EMBL/GenBank/DDBJ whole genome shotgun (WGS) entry which is preliminary data.</text>
</comment>
<proteinExistence type="predicted"/>
<dbReference type="Pfam" id="PF00773">
    <property type="entry name" value="RNB"/>
    <property type="match status" value="1"/>
</dbReference>
<sequence length="1167" mass="132807">MRSAAALARRSQASRSPEFSSLCWTCLLAQRRQLSTTSSPPESSPRSSRAIRYTFVDIPPHGIKEEPRNLKSPEKPRKALPKKNTAIEEYHKDEKQLLAQVIDQHRRQANEHQAALNRLARSSIHDAPGSRRSFHTSIRLREQAAAASFITSQDLATMTAERPPNLTTKEYLQRWQEQFGTPNKELLDELGIEAYASGLSENLTRLGPPNDIRDIKSRDDDDDDEHQNTAAFRDQEDMYDDLSEKILQVGDLVEISFKTEREPLIAVFIAQYGTQGQFYSLDGKWFHRKVKQIQFSVSGFIDPALLQPIIPYLPKGEVTDELLDSMQIIDINAPREVAVPVLKKLKTFTEDADAAYRRHASVLDRAHEKLAHQTDLRFGTLSKITETLLRMRNPPVSTMYAVRKALLRQPMGFHADNRSHRETSVFQIMPLEFKERMELAQSWIRDFQEEVARRAGTFSNGAVKNLTKSIQSGGGPDQEAQESQGAANVRKFIQKCRKLIDQSRNMRDYTPHGRIGISKVRNEITPDKSAMEDFKSLEFTESDAVLIRFMDAWSMSSMFINSHRVGALPPVVLRAMDRYKDQELDYVIGFTFLQEIGVIPPHENRTKFDPHLLLPTASHSRQLEQMYVALVKMGSDRKTMTLKDWMADLRKDWGDMPVFCVDSAGAEEIDDGVSVESIPDSTDHWVHVHIANPTAFLPKGHLVSKMAAHLTESIYMPERTYSMLPKWLSDERLSLGPDRPCLTISIRLNEKGEVVDDKIQSGMIRNFVPITPQTLQKVVDPSAAEVSEENAELTVIVGGNVPAIPKRRMREVYELSGQEKKDLQKLHELGLARQMRRTEAGGIFWNQNYPDLSVYHDYSRPGLPWSHPSRRVARYTEGDPVIKLDAIPTKSWFQPAGTGSDLMVREMMLLAGEVGALWCKKRNIPTIYRGTLAPPEMISIEEYKQKYILPNLDERGNPPTKIAFNYLKHAGGSVTSTTPLPHAVLGVKQYAKLTSPLRRYGDMLLHWQIESTLRKEAELGYSLADGRGSSVKHDFLAFSKKEVDAIIARLAPRERLISKTKRHSQAFWLAQLFFRAFYYGEAALPDTFEVTVFSIATDAIRRVAVLWQDYSFDLDMAYPSEVGIDEQPEIGDRWEVRITKVDTYNRRLRTEPIRLVSREAVPVDLPF</sequence>
<dbReference type="InterPro" id="IPR056625">
    <property type="entry name" value="SH3_CYT4"/>
</dbReference>
<keyword evidence="4" id="KW-1185">Reference proteome</keyword>
<dbReference type="Pfam" id="PF23216">
    <property type="entry name" value="WHD_CYT4"/>
    <property type="match status" value="1"/>
</dbReference>
<accession>A0A8H4N9N1</accession>
<dbReference type="EMBL" id="WWBZ02000002">
    <property type="protein sequence ID" value="KAF4312433.1"/>
    <property type="molecule type" value="Genomic_DNA"/>
</dbReference>
<feature type="domain" description="RNB" evidence="2">
    <location>
        <begin position="650"/>
        <end position="1015"/>
    </location>
</feature>
<evidence type="ECO:0000259" key="2">
    <source>
        <dbReference type="SMART" id="SM00955"/>
    </source>
</evidence>
<dbReference type="InterPro" id="IPR001900">
    <property type="entry name" value="RNase_II/R"/>
</dbReference>
<organism evidence="3 4">
    <name type="scientific">Botryosphaeria dothidea</name>
    <dbReference type="NCBI Taxonomy" id="55169"/>
    <lineage>
        <taxon>Eukaryota</taxon>
        <taxon>Fungi</taxon>
        <taxon>Dikarya</taxon>
        <taxon>Ascomycota</taxon>
        <taxon>Pezizomycotina</taxon>
        <taxon>Dothideomycetes</taxon>
        <taxon>Dothideomycetes incertae sedis</taxon>
        <taxon>Botryosphaeriales</taxon>
        <taxon>Botryosphaeriaceae</taxon>
        <taxon>Botryosphaeria</taxon>
    </lineage>
</organism>
<dbReference type="InterPro" id="IPR050180">
    <property type="entry name" value="RNR_Ribonuclease"/>
</dbReference>
<dbReference type="Pfam" id="PF23214">
    <property type="entry name" value="SH3_CYT4"/>
    <property type="match status" value="1"/>
</dbReference>
<evidence type="ECO:0000256" key="1">
    <source>
        <dbReference type="SAM" id="MobiDB-lite"/>
    </source>
</evidence>
<dbReference type="OrthoDB" id="2285229at2759"/>
<dbReference type="InterPro" id="IPR057912">
    <property type="entry name" value="OB_CYT4_C"/>
</dbReference>
<gene>
    <name evidence="3" type="ORF">GTA08_BOTSDO11831</name>
</gene>
<dbReference type="SMART" id="SM00955">
    <property type="entry name" value="RNB"/>
    <property type="match status" value="1"/>
</dbReference>
<feature type="region of interest" description="Disordered" evidence="1">
    <location>
        <begin position="58"/>
        <end position="81"/>
    </location>
</feature>
<dbReference type="Pfam" id="PF25522">
    <property type="entry name" value="OB_cyt-4"/>
    <property type="match status" value="1"/>
</dbReference>
<evidence type="ECO:0000313" key="3">
    <source>
        <dbReference type="EMBL" id="KAF4312433.1"/>
    </source>
</evidence>
<evidence type="ECO:0000313" key="4">
    <source>
        <dbReference type="Proteomes" id="UP000572817"/>
    </source>
</evidence>
<dbReference type="InterPro" id="IPR012340">
    <property type="entry name" value="NA-bd_OB-fold"/>
</dbReference>
<dbReference type="GO" id="GO:0000932">
    <property type="term" value="C:P-body"/>
    <property type="evidence" value="ECO:0007669"/>
    <property type="project" value="TreeGrafter"/>
</dbReference>
<dbReference type="InterPro" id="IPR056624">
    <property type="entry name" value="WH_CYT4"/>
</dbReference>
<feature type="compositionally biased region" description="Basic and acidic residues" evidence="1">
    <location>
        <begin position="62"/>
        <end position="77"/>
    </location>
</feature>
<name>A0A8H4N9N1_9PEZI</name>
<dbReference type="GO" id="GO:0006402">
    <property type="term" value="P:mRNA catabolic process"/>
    <property type="evidence" value="ECO:0007669"/>
    <property type="project" value="TreeGrafter"/>
</dbReference>
<dbReference type="PANTHER" id="PTHR23355:SF65">
    <property type="entry name" value="EXORIBONUCLEASE CYT-4, PUTATIVE (AFU_ORTHOLOGUE AFUA_7G01550)-RELATED"/>
    <property type="match status" value="1"/>
</dbReference>
<feature type="region of interest" description="Disordered" evidence="1">
    <location>
        <begin position="467"/>
        <end position="486"/>
    </location>
</feature>
<dbReference type="Proteomes" id="UP000572817">
    <property type="component" value="Unassembled WGS sequence"/>
</dbReference>
<reference evidence="3" key="1">
    <citation type="submission" date="2020-04" db="EMBL/GenBank/DDBJ databases">
        <title>Genome Assembly and Annotation of Botryosphaeria dothidea sdau 11-99, a Latent Pathogen of Apple Fruit Ring Rot in China.</title>
        <authorList>
            <person name="Yu C."/>
            <person name="Diao Y."/>
            <person name="Lu Q."/>
            <person name="Zhao J."/>
            <person name="Cui S."/>
            <person name="Peng C."/>
            <person name="He B."/>
            <person name="Liu H."/>
        </authorList>
    </citation>
    <scope>NUCLEOTIDE SEQUENCE [LARGE SCALE GENOMIC DNA]</scope>
    <source>
        <strain evidence="3">Sdau11-99</strain>
    </source>
</reference>